<feature type="region of interest" description="Disordered" evidence="1">
    <location>
        <begin position="147"/>
        <end position="167"/>
    </location>
</feature>
<dbReference type="OrthoDB" id="6285922at2759"/>
<evidence type="ECO:0000256" key="1">
    <source>
        <dbReference type="SAM" id="MobiDB-lite"/>
    </source>
</evidence>
<organism evidence="2 3">
    <name type="scientific">Dibothriocephalus latus</name>
    <name type="common">Fish tapeworm</name>
    <name type="synonym">Diphyllobothrium latum</name>
    <dbReference type="NCBI Taxonomy" id="60516"/>
    <lineage>
        <taxon>Eukaryota</taxon>
        <taxon>Metazoa</taxon>
        <taxon>Spiralia</taxon>
        <taxon>Lophotrochozoa</taxon>
        <taxon>Platyhelminthes</taxon>
        <taxon>Cestoda</taxon>
        <taxon>Eucestoda</taxon>
        <taxon>Diphyllobothriidea</taxon>
        <taxon>Diphyllobothriidae</taxon>
        <taxon>Dibothriocephalus</taxon>
    </lineage>
</organism>
<dbReference type="AlphaFoldDB" id="A0A3P7N8Q6"/>
<keyword evidence="3" id="KW-1185">Reference proteome</keyword>
<dbReference type="Proteomes" id="UP000281553">
    <property type="component" value="Unassembled WGS sequence"/>
</dbReference>
<dbReference type="EMBL" id="UYRU01081363">
    <property type="protein sequence ID" value="VDN31818.1"/>
    <property type="molecule type" value="Genomic_DNA"/>
</dbReference>
<feature type="non-terminal residue" evidence="2">
    <location>
        <position position="167"/>
    </location>
</feature>
<protein>
    <submittedName>
        <fullName evidence="2">Uncharacterized protein</fullName>
    </submittedName>
</protein>
<evidence type="ECO:0000313" key="2">
    <source>
        <dbReference type="EMBL" id="VDN31818.1"/>
    </source>
</evidence>
<sequence>MTWGEVRVCKHSLSDLAVISSDANDATKRSFPTEETGYDSETDAVGFGEEAQSGRHLDLNGDLRALSGATTRDMQLSETLVEVEEFRRYVIAYLTVPEDDTVIASAPADLRRLGEDSSADKAMAQSNKLLRQMSLMKGQQSRINLQLTELSRTGSDEGSGDSGMLDQ</sequence>
<gene>
    <name evidence="2" type="ORF">DILT_LOCUS15838</name>
</gene>
<proteinExistence type="predicted"/>
<name>A0A3P7N8Q6_DIBLA</name>
<accession>A0A3P7N8Q6</accession>
<reference evidence="2 3" key="1">
    <citation type="submission" date="2018-11" db="EMBL/GenBank/DDBJ databases">
        <authorList>
            <consortium name="Pathogen Informatics"/>
        </authorList>
    </citation>
    <scope>NUCLEOTIDE SEQUENCE [LARGE SCALE GENOMIC DNA]</scope>
</reference>
<evidence type="ECO:0000313" key="3">
    <source>
        <dbReference type="Proteomes" id="UP000281553"/>
    </source>
</evidence>